<protein>
    <submittedName>
        <fullName evidence="6">Glycosyltransferase</fullName>
    </submittedName>
</protein>
<dbReference type="RefSeq" id="WP_164652307.1">
    <property type="nucleotide sequence ID" value="NZ_JAAIJR010000009.1"/>
</dbReference>
<dbReference type="PANTHER" id="PTHR43179:SF12">
    <property type="entry name" value="GALACTOFURANOSYLTRANSFERASE GLFT2"/>
    <property type="match status" value="1"/>
</dbReference>
<dbReference type="InterPro" id="IPR001173">
    <property type="entry name" value="Glyco_trans_2-like"/>
</dbReference>
<reference evidence="6 7" key="2">
    <citation type="submission" date="2020-02" db="EMBL/GenBank/DDBJ databases">
        <title>Genome sequences of Thiorhodococcus mannitoliphagus and Thiorhodococcus minor, purple sulfur photosynthetic bacteria in the gammaproteobacterial family, Chromatiaceae.</title>
        <authorList>
            <person name="Aviles F.A."/>
            <person name="Meyer T.E."/>
            <person name="Kyndt J.A."/>
        </authorList>
    </citation>
    <scope>NUCLEOTIDE SEQUENCE [LARGE SCALE GENOMIC DNA]</scope>
    <source>
        <strain evidence="6 7">DSM 18266</strain>
    </source>
</reference>
<feature type="region of interest" description="Disordered" evidence="4">
    <location>
        <begin position="233"/>
        <end position="257"/>
    </location>
</feature>
<dbReference type="Pfam" id="PF00535">
    <property type="entry name" value="Glycos_transf_2"/>
    <property type="match status" value="1"/>
</dbReference>
<dbReference type="EMBL" id="JAAIJR010000009">
    <property type="protein sequence ID" value="NEX19404.1"/>
    <property type="molecule type" value="Genomic_DNA"/>
</dbReference>
<feature type="domain" description="Glycosyltransferase 2-like" evidence="5">
    <location>
        <begin position="264"/>
        <end position="436"/>
    </location>
</feature>
<comment type="caution">
    <text evidence="6">The sequence shown here is derived from an EMBL/GenBank/DDBJ whole genome shotgun (WGS) entry which is preliminary data.</text>
</comment>
<evidence type="ECO:0000259" key="5">
    <source>
        <dbReference type="Pfam" id="PF00535"/>
    </source>
</evidence>
<keyword evidence="7" id="KW-1185">Reference proteome</keyword>
<evidence type="ECO:0000313" key="6">
    <source>
        <dbReference type="EMBL" id="NEX19404.1"/>
    </source>
</evidence>
<dbReference type="InterPro" id="IPR011990">
    <property type="entry name" value="TPR-like_helical_dom_sf"/>
</dbReference>
<dbReference type="GO" id="GO:0016757">
    <property type="term" value="F:glycosyltransferase activity"/>
    <property type="evidence" value="ECO:0007669"/>
    <property type="project" value="UniProtKB-KW"/>
</dbReference>
<keyword evidence="3 6" id="KW-0808">Transferase</keyword>
<gene>
    <name evidence="6" type="ORF">G3480_03580</name>
</gene>
<proteinExistence type="inferred from homology"/>
<dbReference type="SUPFAM" id="SSF48452">
    <property type="entry name" value="TPR-like"/>
    <property type="match status" value="1"/>
</dbReference>
<name>A0A6P1DUN0_9GAMM</name>
<evidence type="ECO:0000256" key="4">
    <source>
        <dbReference type="SAM" id="MobiDB-lite"/>
    </source>
</evidence>
<evidence type="ECO:0000256" key="2">
    <source>
        <dbReference type="ARBA" id="ARBA00022676"/>
    </source>
</evidence>
<dbReference type="Proteomes" id="UP000471640">
    <property type="component" value="Unassembled WGS sequence"/>
</dbReference>
<accession>A0A6P1DUN0</accession>
<dbReference type="Gene3D" id="3.90.550.10">
    <property type="entry name" value="Spore Coat Polysaccharide Biosynthesis Protein SpsA, Chain A"/>
    <property type="match status" value="1"/>
</dbReference>
<organism evidence="6 7">
    <name type="scientific">Thiorhodococcus mannitoliphagus</name>
    <dbReference type="NCBI Taxonomy" id="329406"/>
    <lineage>
        <taxon>Bacteria</taxon>
        <taxon>Pseudomonadati</taxon>
        <taxon>Pseudomonadota</taxon>
        <taxon>Gammaproteobacteria</taxon>
        <taxon>Chromatiales</taxon>
        <taxon>Chromatiaceae</taxon>
        <taxon>Thiorhodococcus</taxon>
    </lineage>
</organism>
<evidence type="ECO:0000256" key="3">
    <source>
        <dbReference type="ARBA" id="ARBA00022679"/>
    </source>
</evidence>
<evidence type="ECO:0000313" key="7">
    <source>
        <dbReference type="Proteomes" id="UP000471640"/>
    </source>
</evidence>
<keyword evidence="2" id="KW-0328">Glycosyltransferase</keyword>
<evidence type="ECO:0000256" key="1">
    <source>
        <dbReference type="ARBA" id="ARBA00006739"/>
    </source>
</evidence>
<dbReference type="AlphaFoldDB" id="A0A6P1DUN0"/>
<dbReference type="Gene3D" id="1.25.40.10">
    <property type="entry name" value="Tetratricopeptide repeat domain"/>
    <property type="match status" value="1"/>
</dbReference>
<comment type="similarity">
    <text evidence="1">Belongs to the glycosyltransferase 2 family.</text>
</comment>
<sequence length="854" mass="94712">MSQFLQHLRQESRAHPARAIRWLDLATGAFPGRQGIAVLRASTALRAGQPALAVVRFLAAIQRHPGHKQLSQGLARAFEQSGRPEFALEQWLALASEDPRQASALGHTWILLEKLGLSALPSSQSLAKAEFLHLRSHNRRALRRASRSLGEARQILGAAWIEGTQLKGWAYDSVFPTHAPEIKIYSNGRLSSTLIPSERFPLGRAFSHSLPDIPGREGLMIDVFAADHTRLSGAPMRYGPPPPPPKCRAPTGSPSRRSGGVNLVIPVYRGHELAARCIDSVLTSKAANSTAFRLVLVNDCSPEPEIKPWLRAVAHNAQGVYLQTQRNLGFIGAINFAMDVCRGRDMVWLNSDTIVYGDWLDRLSAAAWSDPDVATATPLSNNAQLFSYPQPMTANPFPNAQKTALLHRLAALANDRAYEEVPTAIGFCMYLKAEALSAAGRLDDRAYLLGYAEEIDYCFRLASAGWRHLCATDVFVAHKGGASFQLDKARLSKDNDLVIQERYPAQRLEAGVFQRRDPLFKARARLERLWLADNLDWDGLFLLSERAANRYFTYDLLLRRQRSGCRDLQVRHIESRHGPSVRLEGALETPPHNLSFQLPEQRAELVQTLLSLNLSETTTILHDRACPALFLDILASKSEAFDLICLDDSLEDNAYLRAPLPVNHVRRAHSRYRIARWLRSSGHRGTAPNQTQLLPLDTRIDNLWAPIEAPEGPAWVAVWSQEISASEQQRLIELVRIRQTTIRWLLVGQVYDEAAFLSTGQCECLSNPSPSTLLQHLAWIGCRCILHPSRSPGPDPSAFLASRRLMIPYVGIRAADGLAYLTEPMTYGVAINASSEALLSVIAEALTEGTEQGP</sequence>
<dbReference type="SUPFAM" id="SSF53448">
    <property type="entry name" value="Nucleotide-diphospho-sugar transferases"/>
    <property type="match status" value="1"/>
</dbReference>
<feature type="compositionally biased region" description="Pro residues" evidence="4">
    <location>
        <begin position="238"/>
        <end position="247"/>
    </location>
</feature>
<reference evidence="7" key="1">
    <citation type="journal article" date="2020" name="Microbiol. Resour. Announc.">
        <title>Draft Genome Sequences of Thiorhodococcus mannitoliphagus and Thiorhodococcus minor, Purple Sulfur Photosynthetic Bacteria in the Gammaproteobacterial Family Chromatiaceae.</title>
        <authorList>
            <person name="Aviles F.A."/>
            <person name="Meyer T.E."/>
            <person name="Kyndt J.A."/>
        </authorList>
    </citation>
    <scope>NUCLEOTIDE SEQUENCE [LARGE SCALE GENOMIC DNA]</scope>
    <source>
        <strain evidence="7">DSM 18266</strain>
    </source>
</reference>
<dbReference type="PANTHER" id="PTHR43179">
    <property type="entry name" value="RHAMNOSYLTRANSFERASE WBBL"/>
    <property type="match status" value="1"/>
</dbReference>
<dbReference type="InterPro" id="IPR029044">
    <property type="entry name" value="Nucleotide-diphossugar_trans"/>
</dbReference>